<dbReference type="SUPFAM" id="SSF143011">
    <property type="entry name" value="RelE-like"/>
    <property type="match status" value="1"/>
</dbReference>
<dbReference type="PANTHER" id="PTHR38813">
    <property type="match status" value="1"/>
</dbReference>
<comment type="caution">
    <text evidence="1">The sequence shown here is derived from an EMBL/GenBank/DDBJ whole genome shotgun (WGS) entry which is preliminary data.</text>
</comment>
<proteinExistence type="predicted"/>
<organism evidence="1">
    <name type="scientific">Thermodesulfobacterium geofontis</name>
    <dbReference type="NCBI Taxonomy" id="1295609"/>
    <lineage>
        <taxon>Bacteria</taxon>
        <taxon>Pseudomonadati</taxon>
        <taxon>Thermodesulfobacteriota</taxon>
        <taxon>Thermodesulfobacteria</taxon>
        <taxon>Thermodesulfobacteriales</taxon>
        <taxon>Thermodesulfobacteriaceae</taxon>
        <taxon>Thermodesulfobacterium</taxon>
    </lineage>
</organism>
<dbReference type="Gene3D" id="3.30.2310.20">
    <property type="entry name" value="RelE-like"/>
    <property type="match status" value="1"/>
</dbReference>
<gene>
    <name evidence="1" type="ORF">ENM15_01780</name>
</gene>
<dbReference type="EMBL" id="DRWR01000031">
    <property type="protein sequence ID" value="HHQ15533.1"/>
    <property type="molecule type" value="Genomic_DNA"/>
</dbReference>
<accession>A0A7V5XFW8</accession>
<dbReference type="InterPro" id="IPR035093">
    <property type="entry name" value="RelE/ParE_toxin_dom_sf"/>
</dbReference>
<name>A0A7V5XFW8_9BACT</name>
<reference evidence="1" key="1">
    <citation type="journal article" date="2020" name="mSystems">
        <title>Genome- and Community-Level Interaction Insights into Carbon Utilization and Element Cycling Functions of Hydrothermarchaeota in Hydrothermal Sediment.</title>
        <authorList>
            <person name="Zhou Z."/>
            <person name="Liu Y."/>
            <person name="Xu W."/>
            <person name="Pan J."/>
            <person name="Luo Z.H."/>
            <person name="Li M."/>
        </authorList>
    </citation>
    <scope>NUCLEOTIDE SEQUENCE [LARGE SCALE GENOMIC DNA]</scope>
    <source>
        <strain evidence="1">SpSt-106</strain>
    </source>
</reference>
<dbReference type="InterPro" id="IPR052747">
    <property type="entry name" value="TA_system_RelE_toxin"/>
</dbReference>
<sequence>MKWRIDYSKDAAKFIKEHNISFEVREELKKFLMKMKGENVNVDVKKLTGDWEGYYRLRKGKLRIIFELNKHNKVIFVERIDFRGEVYK</sequence>
<evidence type="ECO:0000313" key="1">
    <source>
        <dbReference type="EMBL" id="HHQ15533.1"/>
    </source>
</evidence>
<protein>
    <submittedName>
        <fullName evidence="1">Addiction module toxin RelE</fullName>
    </submittedName>
</protein>
<dbReference type="PANTHER" id="PTHR38813:SF1">
    <property type="entry name" value="TOXIN RELE1-RELATED"/>
    <property type="match status" value="1"/>
</dbReference>
<dbReference type="AlphaFoldDB" id="A0A7V5XFW8"/>